<dbReference type="STRING" id="1312852.EG19_04600"/>
<name>A0A062XLS5_9BACT</name>
<gene>
    <name evidence="2" type="ORF">EG19_04600</name>
</gene>
<evidence type="ECO:0000313" key="3">
    <source>
        <dbReference type="Proteomes" id="UP000027284"/>
    </source>
</evidence>
<feature type="chain" id="PRO_5001616607" evidence="1">
    <location>
        <begin position="22"/>
        <end position="211"/>
    </location>
</feature>
<comment type="caution">
    <text evidence="2">The sequence shown here is derived from an EMBL/GenBank/DDBJ whole genome shotgun (WGS) entry which is preliminary data.</text>
</comment>
<feature type="signal peptide" evidence="1">
    <location>
        <begin position="1"/>
        <end position="21"/>
    </location>
</feature>
<accession>A0A062XLS5</accession>
<keyword evidence="1" id="KW-0732">Signal</keyword>
<dbReference type="EMBL" id="JMFG01000020">
    <property type="protein sequence ID" value="KDA53492.1"/>
    <property type="molecule type" value="Genomic_DNA"/>
</dbReference>
<sequence>MKISFLAVVLLFFAGSPAVLGGQGDAVGKPGGAREARPPLPGLECAGRWSPDSHIDLVFTVRRWERGGEIGSELVVWDARKPLSPPLAAVVMPLQLPLACFPIQGSGDLMTVWSTGTASVEVIVFSFNSGSVREVMNASCDWFPEVVYGAAGEPYIVLTFLGWAETPDGCHVKFPEEAMVYRHNGQGYEPLGRFPFLRRFEFLEKSRPTGR</sequence>
<evidence type="ECO:0000256" key="1">
    <source>
        <dbReference type="SAM" id="SignalP"/>
    </source>
</evidence>
<proteinExistence type="predicted"/>
<reference evidence="2 3" key="1">
    <citation type="submission" date="2014-04" db="EMBL/GenBank/DDBJ databases">
        <title>The Genome Sequence of Thermoanaerobaculum aquaticum MP-01, The First Cultivated Group 23 Acidobacterium.</title>
        <authorList>
            <person name="Stamps B.W."/>
            <person name="Losey N.A."/>
            <person name="Lawson P.A."/>
            <person name="Stevenson B.S."/>
        </authorList>
    </citation>
    <scope>NUCLEOTIDE SEQUENCE [LARGE SCALE GENOMIC DNA]</scope>
    <source>
        <strain evidence="2 3">MP-01</strain>
    </source>
</reference>
<evidence type="ECO:0000313" key="2">
    <source>
        <dbReference type="EMBL" id="KDA53492.1"/>
    </source>
</evidence>
<protein>
    <submittedName>
        <fullName evidence="2">Uncharacterized protein</fullName>
    </submittedName>
</protein>
<dbReference type="AlphaFoldDB" id="A0A062XLS5"/>
<organism evidence="2 3">
    <name type="scientific">Thermoanaerobaculum aquaticum</name>
    <dbReference type="NCBI Taxonomy" id="1312852"/>
    <lineage>
        <taxon>Bacteria</taxon>
        <taxon>Pseudomonadati</taxon>
        <taxon>Acidobacteriota</taxon>
        <taxon>Thermoanaerobaculia</taxon>
        <taxon>Thermoanaerobaculales</taxon>
        <taxon>Thermoanaerobaculaceae</taxon>
        <taxon>Thermoanaerobaculum</taxon>
    </lineage>
</organism>
<keyword evidence="3" id="KW-1185">Reference proteome</keyword>
<dbReference type="Proteomes" id="UP000027284">
    <property type="component" value="Unassembled WGS sequence"/>
</dbReference>